<feature type="chain" id="PRO_5047230668" evidence="3">
    <location>
        <begin position="18"/>
        <end position="591"/>
    </location>
</feature>
<evidence type="ECO:0000256" key="2">
    <source>
        <dbReference type="SAM" id="Phobius"/>
    </source>
</evidence>
<proteinExistence type="predicted"/>
<comment type="caution">
    <text evidence="4">The sequence shown here is derived from an EMBL/GenBank/DDBJ whole genome shotgun (WGS) entry which is preliminary data.</text>
</comment>
<dbReference type="Proteomes" id="UP000245523">
    <property type="component" value="Unassembled WGS sequence"/>
</dbReference>
<accession>A0ABX5LIV2</accession>
<keyword evidence="5" id="KW-1185">Reference proteome</keyword>
<keyword evidence="2" id="KW-0812">Transmembrane</keyword>
<evidence type="ECO:0000313" key="5">
    <source>
        <dbReference type="Proteomes" id="UP000245523"/>
    </source>
</evidence>
<feature type="signal peptide" evidence="3">
    <location>
        <begin position="1"/>
        <end position="17"/>
    </location>
</feature>
<dbReference type="PANTHER" id="PTHR40940">
    <property type="entry name" value="PROTEIN BATD-RELATED"/>
    <property type="match status" value="1"/>
</dbReference>
<evidence type="ECO:0000256" key="3">
    <source>
        <dbReference type="SAM" id="SignalP"/>
    </source>
</evidence>
<keyword evidence="3" id="KW-0732">Signal</keyword>
<name>A0ABX5LIV2_9BACT</name>
<dbReference type="Pfam" id="PF13584">
    <property type="entry name" value="BatD"/>
    <property type="match status" value="1"/>
</dbReference>
<reference evidence="4 5" key="1">
    <citation type="submission" date="2018-05" db="EMBL/GenBank/DDBJ databases">
        <title>Animal gut microbial communities from fecal samples from Wisconsin, USA.</title>
        <authorList>
            <person name="Neumann A."/>
        </authorList>
    </citation>
    <scope>NUCLEOTIDE SEQUENCE [LARGE SCALE GENOMIC DNA]</scope>
    <source>
        <strain evidence="4 5">UWS4</strain>
    </source>
</reference>
<keyword evidence="2" id="KW-1133">Transmembrane helix</keyword>
<dbReference type="RefSeq" id="WP_106198490.1">
    <property type="nucleotide sequence ID" value="NZ_QGHD01000024.1"/>
</dbReference>
<evidence type="ECO:0000313" key="4">
    <source>
        <dbReference type="EMBL" id="PWK94032.1"/>
    </source>
</evidence>
<evidence type="ECO:0000256" key="1">
    <source>
        <dbReference type="SAM" id="MobiDB-lite"/>
    </source>
</evidence>
<keyword evidence="2" id="KW-0472">Membrane</keyword>
<sequence length="591" mass="66055">MRNLLLLILAFAVFAQARMSLDFSTDRIEAGMQFDLRLIVPIRELAEPRDVPRFMPQNGFVLRGLDSTDTRVEDFFGRGYNVRRYDFKLTAPKQTGRKIAGILTWKIQDQEYEISRPAVEVQKSYNDAAVSVSLSPNKRTVYEGEQLSVTLSIHTYEHFQGNLVATNMDLGNDFIAHRSDLSELKLMPIPDAPRETKGSAKFAWISPVKTGKVSIPPFKFKYMKVGAPKIVEKNQSHGGFSMSFKSVQQEPEEAEAQTAPLNITVLPLPQQGKPQNFSGMVGNYKFSASFDKDSLSLGDALTLSVQISGDGKPGTITDPELPNFSDFRSVPPESDIKKKVSGGKVLTTKNIRIFLYPKKKGEFEIPAITYNWFNPTKKIYETKTEGPWKIKVEKGTGTAPTYDSESPAAYVPAAKEEIESLGRDIRYVHQVNAVSAKEIPLYRSIGFWILLLLPIPLYLLFCAFVRTHRKHSSNAALVRKATAKKNLKKFTAIAKTALEKGDGKAFYAALENGLVGYLSDLSNLEFRGMTKEAVKQNLTNLGVKEEQIQKVLQWQEACAFARFAPVSATSEECKKALSEFEMLCDALEVLK</sequence>
<gene>
    <name evidence="4" type="ORF">B0H50_12423</name>
</gene>
<dbReference type="PANTHER" id="PTHR40940:SF2">
    <property type="entry name" value="BATD"/>
    <property type="match status" value="1"/>
</dbReference>
<protein>
    <submittedName>
        <fullName evidence="4">Oxygen tolerance protein BatD</fullName>
    </submittedName>
</protein>
<feature type="transmembrane region" description="Helical" evidence="2">
    <location>
        <begin position="445"/>
        <end position="465"/>
    </location>
</feature>
<organism evidence="4 5">
    <name type="scientific">Hallerella porci</name>
    <dbReference type="NCBI Taxonomy" id="1945871"/>
    <lineage>
        <taxon>Bacteria</taxon>
        <taxon>Pseudomonadati</taxon>
        <taxon>Fibrobacterota</taxon>
        <taxon>Fibrobacteria</taxon>
        <taxon>Fibrobacterales</taxon>
        <taxon>Fibrobacteraceae</taxon>
        <taxon>Hallerella</taxon>
    </lineage>
</organism>
<feature type="region of interest" description="Disordered" evidence="1">
    <location>
        <begin position="312"/>
        <end position="335"/>
    </location>
</feature>
<dbReference type="EMBL" id="QGHD01000024">
    <property type="protein sequence ID" value="PWK94032.1"/>
    <property type="molecule type" value="Genomic_DNA"/>
</dbReference>
<dbReference type="InterPro" id="IPR025738">
    <property type="entry name" value="BatD"/>
</dbReference>